<proteinExistence type="predicted"/>
<feature type="transmembrane region" description="Helical" evidence="1">
    <location>
        <begin position="48"/>
        <end position="72"/>
    </location>
</feature>
<gene>
    <name evidence="2" type="ORF">GHC57_02390</name>
</gene>
<evidence type="ECO:0000256" key="1">
    <source>
        <dbReference type="SAM" id="Phobius"/>
    </source>
</evidence>
<comment type="caution">
    <text evidence="2">The sequence shown here is derived from an EMBL/GenBank/DDBJ whole genome shotgun (WGS) entry which is preliminary data.</text>
</comment>
<accession>A0A7X1ZCB6</accession>
<keyword evidence="1" id="KW-0472">Membrane</keyword>
<keyword evidence="3" id="KW-1185">Reference proteome</keyword>
<dbReference type="AlphaFoldDB" id="A0A7X1ZCB6"/>
<feature type="transmembrane region" description="Helical" evidence="1">
    <location>
        <begin position="21"/>
        <end position="42"/>
    </location>
</feature>
<dbReference type="EMBL" id="WIVE01000003">
    <property type="protein sequence ID" value="MQX35359.1"/>
    <property type="molecule type" value="Genomic_DNA"/>
</dbReference>
<protein>
    <submittedName>
        <fullName evidence="2">Uncharacterized protein</fullName>
    </submittedName>
</protein>
<keyword evidence="1" id="KW-1133">Transmembrane helix</keyword>
<organism evidence="2 3">
    <name type="scientific">Roseospira navarrensis</name>
    <dbReference type="NCBI Taxonomy" id="140058"/>
    <lineage>
        <taxon>Bacteria</taxon>
        <taxon>Pseudomonadati</taxon>
        <taxon>Pseudomonadota</taxon>
        <taxon>Alphaproteobacteria</taxon>
        <taxon>Rhodospirillales</taxon>
        <taxon>Rhodospirillaceae</taxon>
        <taxon>Roseospira</taxon>
    </lineage>
</organism>
<reference evidence="2 3" key="1">
    <citation type="submission" date="2019-10" db="EMBL/GenBank/DDBJ databases">
        <title>Draft whole-genome sequence of the purple nonsulfur photosynthetic bacterium Roseospira navarrensis DSM 15114.</title>
        <authorList>
            <person name="Kyndt J.A."/>
            <person name="Meyer T.E."/>
        </authorList>
    </citation>
    <scope>NUCLEOTIDE SEQUENCE [LARGE SCALE GENOMIC DNA]</scope>
    <source>
        <strain evidence="2 3">DSM 15114</strain>
    </source>
</reference>
<name>A0A7X1ZCB6_9PROT</name>
<dbReference type="RefSeq" id="WP_153340769.1">
    <property type="nucleotide sequence ID" value="NZ_WIVE01000003.1"/>
</dbReference>
<evidence type="ECO:0000313" key="2">
    <source>
        <dbReference type="EMBL" id="MQX35359.1"/>
    </source>
</evidence>
<dbReference type="OrthoDB" id="10013871at2"/>
<evidence type="ECO:0000313" key="3">
    <source>
        <dbReference type="Proteomes" id="UP000434582"/>
    </source>
</evidence>
<keyword evidence="1" id="KW-0812">Transmembrane</keyword>
<dbReference type="Proteomes" id="UP000434582">
    <property type="component" value="Unassembled WGS sequence"/>
</dbReference>
<sequence length="79" mass="8296">MKHADPSNRPAAFRARTQTAVLARVIGFANAVAMPFCGYAIYLDSPYISGLGIVVALSLLGLGLALALFMLADLSRPTS</sequence>